<proteinExistence type="predicted"/>
<dbReference type="AlphaFoldDB" id="A0A375CQ27"/>
<reference evidence="2" key="1">
    <citation type="submission" date="2018-01" db="EMBL/GenBank/DDBJ databases">
        <authorList>
            <person name="Gaut B.S."/>
            <person name="Morton B.R."/>
            <person name="Clegg M.T."/>
            <person name="Duvall M.R."/>
        </authorList>
    </citation>
    <scope>NUCLEOTIDE SEQUENCE [LARGE SCALE GENOMIC DNA]</scope>
</reference>
<dbReference type="Pfam" id="PF17645">
    <property type="entry name" value="Amdase"/>
    <property type="match status" value="1"/>
</dbReference>
<accession>A0A375CQ27</accession>
<organism evidence="1 2">
    <name type="scientific">Cupriavidus taiwanensis</name>
    <dbReference type="NCBI Taxonomy" id="164546"/>
    <lineage>
        <taxon>Bacteria</taxon>
        <taxon>Pseudomonadati</taxon>
        <taxon>Pseudomonadota</taxon>
        <taxon>Betaproteobacteria</taxon>
        <taxon>Burkholderiales</taxon>
        <taxon>Burkholderiaceae</taxon>
        <taxon>Cupriavidus</taxon>
    </lineage>
</organism>
<dbReference type="PIRSF" id="PIRSF015736">
    <property type="entry name" value="MI"/>
    <property type="match status" value="1"/>
</dbReference>
<comment type="caution">
    <text evidence="1">The sequence shown here is derived from an EMBL/GenBank/DDBJ whole genome shotgun (WGS) entry which is preliminary data.</text>
</comment>
<dbReference type="InterPro" id="IPR053714">
    <property type="entry name" value="Iso_Racemase_Enz_sf"/>
</dbReference>
<dbReference type="Proteomes" id="UP000256297">
    <property type="component" value="Unassembled WGS sequence"/>
</dbReference>
<dbReference type="PANTHER" id="PTHR40267">
    <property type="entry name" value="BLR3294 PROTEIN"/>
    <property type="match status" value="1"/>
</dbReference>
<dbReference type="PANTHER" id="PTHR40267:SF1">
    <property type="entry name" value="BLR3294 PROTEIN"/>
    <property type="match status" value="1"/>
</dbReference>
<evidence type="ECO:0000313" key="2">
    <source>
        <dbReference type="Proteomes" id="UP000256297"/>
    </source>
</evidence>
<evidence type="ECO:0000313" key="1">
    <source>
        <dbReference type="EMBL" id="SOY77519.1"/>
    </source>
</evidence>
<dbReference type="EMBL" id="OFSP01000078">
    <property type="protein sequence ID" value="SOY77519.1"/>
    <property type="molecule type" value="Genomic_DNA"/>
</dbReference>
<name>A0A375CQ27_9BURK</name>
<evidence type="ECO:0008006" key="3">
    <source>
        <dbReference type="Google" id="ProtNLM"/>
    </source>
</evidence>
<dbReference type="Gene3D" id="3.40.50.12500">
    <property type="match status" value="1"/>
</dbReference>
<dbReference type="RefSeq" id="WP_116342780.1">
    <property type="nucleotide sequence ID" value="NZ_OFSP01000078.1"/>
</dbReference>
<sequence length="245" mass="26341">MSIDDSHNAGHRARIGVIVPSINTVVEPWFSKTVPEGVSVHAARMYMAPCLTPEEVIAMDSSDGITAIRQIASCRPASIAYCCTASSVIQGAAYDATLRKDIETRSGAKATTATHAILAALEVFGAQNVSIVSPYTDTVDAMEHAFFTKAGLKVLGQAHLGISNTFDLAKPTPNELYDLAMRGWNPQADALIMTCLNTRSHLVIEAIEREIGKPVVTSTQATLWKLLRQAGIEDPITGYGRLMLN</sequence>
<protein>
    <recommendedName>
        <fullName evidence="3">Arylmalonate decarboxylase</fullName>
    </recommendedName>
</protein>
<gene>
    <name evidence="1" type="ORF">CBM2589_U10036</name>
</gene>
<dbReference type="InterPro" id="IPR026286">
    <property type="entry name" value="MaiA/AMDase"/>
</dbReference>